<dbReference type="Gene3D" id="2.60.40.420">
    <property type="entry name" value="Cupredoxins - blue copper proteins"/>
    <property type="match status" value="3"/>
</dbReference>
<dbReference type="Pfam" id="PF07732">
    <property type="entry name" value="Cu-oxidase_3"/>
    <property type="match status" value="1"/>
</dbReference>
<comment type="similarity">
    <text evidence="1">Belongs to the multicopper oxidase family.</text>
</comment>
<accession>A0A7D5YJE9</accession>
<reference evidence="14" key="1">
    <citation type="submission" date="2020-08" db="EMBL/GenBank/DDBJ databases">
        <title>A bifunctional nitrone conjugated secondary metabolite targeting the ribosome.</title>
        <authorList>
            <person name="Limbrick E.M."/>
            <person name="Graf M."/>
            <person name="Derewacz D.K."/>
            <person name="Nguyen F."/>
            <person name="Spraggins J.M."/>
            <person name="Wieland M."/>
            <person name="Ynigez-Gutierrez A.E."/>
            <person name="Reisman B.J."/>
            <person name="Zinshteyn B."/>
            <person name="McCulloch K."/>
            <person name="Iverson T.M."/>
            <person name="Green R."/>
            <person name="Wilson D.N."/>
            <person name="Bachmann B.O."/>
        </authorList>
    </citation>
    <scope>NUCLEOTIDE SEQUENCE</scope>
    <source>
        <strain evidence="14">Africana</strain>
    </source>
</reference>
<dbReference type="Pfam" id="PF07731">
    <property type="entry name" value="Cu-oxidase_2"/>
    <property type="match status" value="1"/>
</dbReference>
<dbReference type="GO" id="GO:0016491">
    <property type="term" value="F:oxidoreductase activity"/>
    <property type="evidence" value="ECO:0007669"/>
    <property type="project" value="UniProtKB-KW"/>
</dbReference>
<comment type="catalytic activity">
    <reaction evidence="9">
        <text>4 Cu(+) + O2 + 4 H(+) = 4 Cu(2+) + 2 H2O</text>
        <dbReference type="Rhea" id="RHEA:30083"/>
        <dbReference type="ChEBI" id="CHEBI:15377"/>
        <dbReference type="ChEBI" id="CHEBI:15378"/>
        <dbReference type="ChEBI" id="CHEBI:15379"/>
        <dbReference type="ChEBI" id="CHEBI:29036"/>
        <dbReference type="ChEBI" id="CHEBI:49552"/>
        <dbReference type="EC" id="1.16.3.4"/>
    </reaction>
    <physiologicalReaction direction="left-to-right" evidence="9">
        <dbReference type="Rhea" id="RHEA:30084"/>
    </physiologicalReaction>
</comment>
<dbReference type="CDD" id="cd13890">
    <property type="entry name" value="CuRO_3_CueO_FtsP"/>
    <property type="match status" value="1"/>
</dbReference>
<protein>
    <recommendedName>
        <fullName evidence="6">Multicopper oxidase CueO</fullName>
        <ecNumber evidence="5">1.16.3.4</ecNumber>
    </recommendedName>
    <alternativeName>
        <fullName evidence="7">Copper efflux oxidase</fullName>
    </alternativeName>
    <alternativeName>
        <fullName evidence="8">Cuprous oxidase</fullName>
    </alternativeName>
</protein>
<dbReference type="InterPro" id="IPR011706">
    <property type="entry name" value="Cu-oxidase_C"/>
</dbReference>
<feature type="domain" description="Plastocyanin-like" evidence="12">
    <location>
        <begin position="377"/>
        <end position="499"/>
    </location>
</feature>
<evidence type="ECO:0000256" key="10">
    <source>
        <dbReference type="SAM" id="MobiDB-lite"/>
    </source>
</evidence>
<dbReference type="InterPro" id="IPR011707">
    <property type="entry name" value="Cu-oxidase-like_N"/>
</dbReference>
<sequence>MDKVTSPVLNRRQLLALGSVAAGGTVMSRSLRRDAQAAQAAPASPANPHAGHAAPVPSRVSTTTVAVTPFTEPMPVPPRLTPVSRRDGIDVYEIPIRPAQVQILPGLLTPAYTYAGSFVGPTIRARTGRPVRITYTNGLDTHANVHLHGGHVPATSDGHPMDLIPPGGSKVYDYPNLQRGATLWYHDHTHAYEADHVYRGLHGFYLIDDPAEHHLRLPAGKYDVPIMLRNAQFDDSGALVFGHPDDRVTILANGKAQPYFEVAPRRYRFRLLNAALKHVFRLNLGGEPLTRIATDGGLLPAPTSHTELALSSGERVEIVIDFAEHAGGGPVYLYDGDNPILRFDVSSRAVTDPSRVPVTLRALPPMGTPTVERTVSMSFDMSARPPIALMDGKPFDPLRVDVQVKRGSTEIWNVVNADTDPFPFDHPFHLHLVTFRVLGRDGGPPAPEDAGLKDTVYVSPKGSVKIQVTFATPYLGQYVYHCHYLEHSSLGMMAQLEVVP</sequence>
<dbReference type="InterPro" id="IPR002355">
    <property type="entry name" value="Cu_oxidase_Cu_BS"/>
</dbReference>
<evidence type="ECO:0000256" key="8">
    <source>
        <dbReference type="ARBA" id="ARBA00043090"/>
    </source>
</evidence>
<evidence type="ECO:0000256" key="3">
    <source>
        <dbReference type="ARBA" id="ARBA00022723"/>
    </source>
</evidence>
<feature type="domain" description="Plastocyanin-like" evidence="11">
    <location>
        <begin position="258"/>
        <end position="324"/>
    </location>
</feature>
<evidence type="ECO:0000256" key="9">
    <source>
        <dbReference type="ARBA" id="ARBA00048092"/>
    </source>
</evidence>
<dbReference type="InterPro" id="IPR001117">
    <property type="entry name" value="Cu-oxidase_2nd"/>
</dbReference>
<dbReference type="InterPro" id="IPR045087">
    <property type="entry name" value="Cu-oxidase_fam"/>
</dbReference>
<evidence type="ECO:0000259" key="11">
    <source>
        <dbReference type="Pfam" id="PF00394"/>
    </source>
</evidence>
<name>A0A7D5YJE9_9ACTN</name>
<dbReference type="GO" id="GO:0005507">
    <property type="term" value="F:copper ion binding"/>
    <property type="evidence" value="ECO:0007669"/>
    <property type="project" value="InterPro"/>
</dbReference>
<evidence type="ECO:0000259" key="13">
    <source>
        <dbReference type="Pfam" id="PF07732"/>
    </source>
</evidence>
<evidence type="ECO:0000256" key="7">
    <source>
        <dbReference type="ARBA" id="ARBA00042896"/>
    </source>
</evidence>
<gene>
    <name evidence="14" type="primary">eveU4</name>
    <name evidence="14" type="ORF">HZU44_04065</name>
</gene>
<evidence type="ECO:0000256" key="2">
    <source>
        <dbReference type="ARBA" id="ARBA00011245"/>
    </source>
</evidence>
<proteinExistence type="inferred from homology"/>
<evidence type="ECO:0000256" key="1">
    <source>
        <dbReference type="ARBA" id="ARBA00010609"/>
    </source>
</evidence>
<dbReference type="PANTHER" id="PTHR48267:SF1">
    <property type="entry name" value="BILIRUBIN OXIDASE"/>
    <property type="match status" value="1"/>
</dbReference>
<organism evidence="14">
    <name type="scientific">Micromonospora carbonacea</name>
    <dbReference type="NCBI Taxonomy" id="47853"/>
    <lineage>
        <taxon>Bacteria</taxon>
        <taxon>Bacillati</taxon>
        <taxon>Actinomycetota</taxon>
        <taxon>Actinomycetes</taxon>
        <taxon>Micromonosporales</taxon>
        <taxon>Micromonosporaceae</taxon>
        <taxon>Micromonospora</taxon>
    </lineage>
</organism>
<feature type="compositionally biased region" description="Low complexity" evidence="10">
    <location>
        <begin position="36"/>
        <end position="57"/>
    </location>
</feature>
<keyword evidence="4" id="KW-0560">Oxidoreductase</keyword>
<evidence type="ECO:0000259" key="12">
    <source>
        <dbReference type="Pfam" id="PF07731"/>
    </source>
</evidence>
<dbReference type="InterPro" id="IPR006311">
    <property type="entry name" value="TAT_signal"/>
</dbReference>
<dbReference type="AlphaFoldDB" id="A0A7D5YJE9"/>
<keyword evidence="3" id="KW-0479">Metal-binding</keyword>
<dbReference type="EC" id="1.16.3.4" evidence="5"/>
<feature type="domain" description="Plastocyanin-like" evidence="13">
    <location>
        <begin position="100"/>
        <end position="211"/>
    </location>
</feature>
<dbReference type="SUPFAM" id="SSF49503">
    <property type="entry name" value="Cupredoxins"/>
    <property type="match status" value="3"/>
</dbReference>
<dbReference type="EMBL" id="CP058905">
    <property type="protein sequence ID" value="QLJ99334.1"/>
    <property type="molecule type" value="Genomic_DNA"/>
</dbReference>
<dbReference type="PROSITE" id="PS51318">
    <property type="entry name" value="TAT"/>
    <property type="match status" value="1"/>
</dbReference>
<evidence type="ECO:0000256" key="5">
    <source>
        <dbReference type="ARBA" id="ARBA00038978"/>
    </source>
</evidence>
<evidence type="ECO:0000256" key="6">
    <source>
        <dbReference type="ARBA" id="ARBA00041027"/>
    </source>
</evidence>
<comment type="subunit">
    <text evidence="2">Monomer.</text>
</comment>
<feature type="region of interest" description="Disordered" evidence="10">
    <location>
        <begin position="31"/>
        <end position="62"/>
    </location>
</feature>
<evidence type="ECO:0000313" key="14">
    <source>
        <dbReference type="EMBL" id="QLJ99334.1"/>
    </source>
</evidence>
<dbReference type="InterPro" id="IPR008972">
    <property type="entry name" value="Cupredoxin"/>
</dbReference>
<dbReference type="PANTHER" id="PTHR48267">
    <property type="entry name" value="CUPREDOXIN SUPERFAMILY PROTEIN"/>
    <property type="match status" value="1"/>
</dbReference>
<dbReference type="PROSITE" id="PS00080">
    <property type="entry name" value="MULTICOPPER_OXIDASE2"/>
    <property type="match status" value="1"/>
</dbReference>
<evidence type="ECO:0000256" key="4">
    <source>
        <dbReference type="ARBA" id="ARBA00023002"/>
    </source>
</evidence>
<dbReference type="Pfam" id="PF00394">
    <property type="entry name" value="Cu-oxidase"/>
    <property type="match status" value="1"/>
</dbReference>